<evidence type="ECO:0000256" key="1">
    <source>
        <dbReference type="SAM" id="MobiDB-lite"/>
    </source>
</evidence>
<protein>
    <submittedName>
        <fullName evidence="2">Uncharacterized protein</fullName>
    </submittedName>
</protein>
<name>A0ABP9RSJ9_9ACTN</name>
<organism evidence="2 3">
    <name type="scientific">Rugosimonospora acidiphila</name>
    <dbReference type="NCBI Taxonomy" id="556531"/>
    <lineage>
        <taxon>Bacteria</taxon>
        <taxon>Bacillati</taxon>
        <taxon>Actinomycetota</taxon>
        <taxon>Actinomycetes</taxon>
        <taxon>Micromonosporales</taxon>
        <taxon>Micromonosporaceae</taxon>
        <taxon>Rugosimonospora</taxon>
    </lineage>
</organism>
<evidence type="ECO:0000313" key="3">
    <source>
        <dbReference type="Proteomes" id="UP001501570"/>
    </source>
</evidence>
<sequence>MSAFDARCGAQRQHVARWVAAIAKRRCDERPQALHLVAQDVPPEGHRAFWTGLLADHDLWTQFQLAAMLDGHDAIVRPSDRAGPDDTRVRDQVVSMSAGGRRPLP</sequence>
<feature type="region of interest" description="Disordered" evidence="1">
    <location>
        <begin position="77"/>
        <end position="105"/>
    </location>
</feature>
<reference evidence="3" key="1">
    <citation type="journal article" date="2019" name="Int. J. Syst. Evol. Microbiol.">
        <title>The Global Catalogue of Microorganisms (GCM) 10K type strain sequencing project: providing services to taxonomists for standard genome sequencing and annotation.</title>
        <authorList>
            <consortium name="The Broad Institute Genomics Platform"/>
            <consortium name="The Broad Institute Genome Sequencing Center for Infectious Disease"/>
            <person name="Wu L."/>
            <person name="Ma J."/>
        </authorList>
    </citation>
    <scope>NUCLEOTIDE SEQUENCE [LARGE SCALE GENOMIC DNA]</scope>
    <source>
        <strain evidence="3">JCM 18304</strain>
    </source>
</reference>
<evidence type="ECO:0000313" key="2">
    <source>
        <dbReference type="EMBL" id="GAA5186335.1"/>
    </source>
</evidence>
<keyword evidence="3" id="KW-1185">Reference proteome</keyword>
<dbReference type="EMBL" id="BAABJQ010000008">
    <property type="protein sequence ID" value="GAA5186335.1"/>
    <property type="molecule type" value="Genomic_DNA"/>
</dbReference>
<feature type="compositionally biased region" description="Basic and acidic residues" evidence="1">
    <location>
        <begin position="77"/>
        <end position="91"/>
    </location>
</feature>
<accession>A0ABP9RSJ9</accession>
<comment type="caution">
    <text evidence="2">The sequence shown here is derived from an EMBL/GenBank/DDBJ whole genome shotgun (WGS) entry which is preliminary data.</text>
</comment>
<dbReference type="Proteomes" id="UP001501570">
    <property type="component" value="Unassembled WGS sequence"/>
</dbReference>
<proteinExistence type="predicted"/>
<gene>
    <name evidence="2" type="ORF">GCM10023322_32370</name>
</gene>